<proteinExistence type="predicted"/>
<dbReference type="OrthoDB" id="27214at2759"/>
<dbReference type="InterPro" id="IPR029045">
    <property type="entry name" value="ClpP/crotonase-like_dom_sf"/>
</dbReference>
<protein>
    <submittedName>
        <fullName evidence="4">Peptidase s41 family protein</fullName>
    </submittedName>
</protein>
<reference evidence="4 5" key="1">
    <citation type="submission" date="2015-03" db="EMBL/GenBank/DDBJ databases">
        <title>RNA-seq based gene annotation and comparative genomics of four Zymoseptoria species reveal species-specific pathogenicity related genes and transposable element activity.</title>
        <authorList>
            <person name="Grandaubert J."/>
            <person name="Bhattacharyya A."/>
            <person name="Stukenbrock E.H."/>
        </authorList>
    </citation>
    <scope>NUCLEOTIDE SEQUENCE [LARGE SCALE GENOMIC DNA]</scope>
    <source>
        <strain evidence="4 5">Zb18110</strain>
    </source>
</reference>
<feature type="chain" id="PRO_5002469097" evidence="1">
    <location>
        <begin position="23"/>
        <end position="681"/>
    </location>
</feature>
<dbReference type="AlphaFoldDB" id="A0A0F4GQL4"/>
<dbReference type="InterPro" id="IPR005151">
    <property type="entry name" value="Tail-specific_protease"/>
</dbReference>
<keyword evidence="1" id="KW-0732">Signal</keyword>
<evidence type="ECO:0000256" key="1">
    <source>
        <dbReference type="SAM" id="SignalP"/>
    </source>
</evidence>
<accession>A0A0F4GQL4</accession>
<feature type="signal peptide" evidence="1">
    <location>
        <begin position="1"/>
        <end position="22"/>
    </location>
</feature>
<evidence type="ECO:0000313" key="4">
    <source>
        <dbReference type="EMBL" id="KJX99739.1"/>
    </source>
</evidence>
<sequence length="681" mass="74203">MVCVRRAVAVISTLLTWRKACGGVRLDAPPSNDACAQIADLCSGTVSCSGIPGRLAYDCLRSMPFRPDLATAFLDHYRPYLRFHSTLDALKDPPPTYISTAKDLDASLNKIRARSAQSGYSSHYDFESDLNHQLSLAHDGHLQLELCSLQSFRFTRDLPLVSLSNDGLQAPSLYVLPDAELMRSSENGQHVSPVVKINGKDAVYFLESDVAMGLDMHDPDARYNHVFPSAAARLSGEFSRGAWVRYKGLWPGAAAFTLEFANGTAMKVDVLASWEAANGPMVYKSGSALFSAVCEDSTASAGGKGMAIVGDDLTTAAQAYPEPDLSHEDAPIKVHYLDHAGLPDTAAVQVLSFATSNGSNQYADASAQLLNEIAARGKTRLVVDVTDNLGGDLSAGLNLFRLLFPDANVHLGTRFRAHDLIDTMGQIFTRNLSPGQAPLDLPLVPQDAVDPTQKHAFDSWNALYGPHESGRSNMSNLYGLFDFDAASRFRRPIAGYGSVARARTLFKSRNIVILTNGRCASTCAVFVHQLMRQGVRVVVFGGRPRYGPAQAIGGNRGAQFWSLATIGRYVYMAHELALNVSRSRSSPEYGELLTRMEKLMPPRPESFPVRFDMHGMSGVNFRSAYDGLDEETPLQMKYQAADCRRFYTLRNIMEPGSTWIDAAETMFHGGECVPGSAEASV</sequence>
<dbReference type="GO" id="GO:0006508">
    <property type="term" value="P:proteolysis"/>
    <property type="evidence" value="ECO:0007669"/>
    <property type="project" value="InterPro"/>
</dbReference>
<dbReference type="Proteomes" id="UP000033647">
    <property type="component" value="Unassembled WGS sequence"/>
</dbReference>
<keyword evidence="5" id="KW-1185">Reference proteome</keyword>
<dbReference type="STRING" id="1047168.A0A0F4GQL4"/>
<feature type="domain" description="CPAF-like PDZ" evidence="3">
    <location>
        <begin position="153"/>
        <end position="276"/>
    </location>
</feature>
<dbReference type="Pfam" id="PF03572">
    <property type="entry name" value="Peptidase_S41"/>
    <property type="match status" value="1"/>
</dbReference>
<evidence type="ECO:0000313" key="5">
    <source>
        <dbReference type="Proteomes" id="UP000033647"/>
    </source>
</evidence>
<comment type="caution">
    <text evidence="4">The sequence shown here is derived from an EMBL/GenBank/DDBJ whole genome shotgun (WGS) entry which is preliminary data.</text>
</comment>
<dbReference type="InterPro" id="IPR052766">
    <property type="entry name" value="S41A_metabolite_peptidase"/>
</dbReference>
<name>A0A0F4GQL4_9PEZI</name>
<dbReference type="SUPFAM" id="SSF52096">
    <property type="entry name" value="ClpP/crotonase"/>
    <property type="match status" value="1"/>
</dbReference>
<dbReference type="PANTHER" id="PTHR37049">
    <property type="entry name" value="PEPTIDASE S41 FAMILY PROTEIN"/>
    <property type="match status" value="1"/>
</dbReference>
<gene>
    <name evidence="4" type="ORF">TI39_contig352g00042</name>
</gene>
<evidence type="ECO:0000259" key="3">
    <source>
        <dbReference type="Pfam" id="PF23658"/>
    </source>
</evidence>
<feature type="domain" description="Tail specific protease" evidence="2">
    <location>
        <begin position="345"/>
        <end position="546"/>
    </location>
</feature>
<dbReference type="EMBL" id="LAFY01000344">
    <property type="protein sequence ID" value="KJX99739.1"/>
    <property type="molecule type" value="Genomic_DNA"/>
</dbReference>
<dbReference type="GO" id="GO:0008236">
    <property type="term" value="F:serine-type peptidase activity"/>
    <property type="evidence" value="ECO:0007669"/>
    <property type="project" value="InterPro"/>
</dbReference>
<dbReference type="Pfam" id="PF23658">
    <property type="entry name" value="PDZ_CPAF_rel"/>
    <property type="match status" value="1"/>
</dbReference>
<evidence type="ECO:0000259" key="2">
    <source>
        <dbReference type="Pfam" id="PF03572"/>
    </source>
</evidence>
<organism evidence="4 5">
    <name type="scientific">Zymoseptoria brevis</name>
    <dbReference type="NCBI Taxonomy" id="1047168"/>
    <lineage>
        <taxon>Eukaryota</taxon>
        <taxon>Fungi</taxon>
        <taxon>Dikarya</taxon>
        <taxon>Ascomycota</taxon>
        <taxon>Pezizomycotina</taxon>
        <taxon>Dothideomycetes</taxon>
        <taxon>Dothideomycetidae</taxon>
        <taxon>Mycosphaerellales</taxon>
        <taxon>Mycosphaerellaceae</taxon>
        <taxon>Zymoseptoria</taxon>
    </lineage>
</organism>
<dbReference type="PANTHER" id="PTHR37049:SF4">
    <property type="entry name" value="RHODANESE DOMAIN-CONTAINING PROTEIN"/>
    <property type="match status" value="1"/>
</dbReference>
<dbReference type="InterPro" id="IPR056186">
    <property type="entry name" value="PDZ_CPAF-rel"/>
</dbReference>
<dbReference type="Gene3D" id="3.90.226.10">
    <property type="entry name" value="2-enoyl-CoA Hydratase, Chain A, domain 1"/>
    <property type="match status" value="1"/>
</dbReference>